<dbReference type="EMBL" id="JH159159">
    <property type="protein sequence ID" value="EGZ09538.1"/>
    <property type="molecule type" value="Genomic_DNA"/>
</dbReference>
<dbReference type="GeneID" id="20647545"/>
<reference evidence="3 4" key="1">
    <citation type="journal article" date="2006" name="Science">
        <title>Phytophthora genome sequences uncover evolutionary origins and mechanisms of pathogenesis.</title>
        <authorList>
            <person name="Tyler B.M."/>
            <person name="Tripathy S."/>
            <person name="Zhang X."/>
            <person name="Dehal P."/>
            <person name="Jiang R.H."/>
            <person name="Aerts A."/>
            <person name="Arredondo F.D."/>
            <person name="Baxter L."/>
            <person name="Bensasson D."/>
            <person name="Beynon J.L."/>
            <person name="Chapman J."/>
            <person name="Damasceno C.M."/>
            <person name="Dorrance A.E."/>
            <person name="Dou D."/>
            <person name="Dickerman A.W."/>
            <person name="Dubchak I.L."/>
            <person name="Garbelotto M."/>
            <person name="Gijzen M."/>
            <person name="Gordon S.G."/>
            <person name="Govers F."/>
            <person name="Grunwald N.J."/>
            <person name="Huang W."/>
            <person name="Ivors K.L."/>
            <person name="Jones R.W."/>
            <person name="Kamoun S."/>
            <person name="Krampis K."/>
            <person name="Lamour K.H."/>
            <person name="Lee M.K."/>
            <person name="McDonald W.H."/>
            <person name="Medina M."/>
            <person name="Meijer H.J."/>
            <person name="Nordberg E.K."/>
            <person name="Maclean D.J."/>
            <person name="Ospina-Giraldo M.D."/>
            <person name="Morris P.F."/>
            <person name="Phuntumart V."/>
            <person name="Putnam N.H."/>
            <person name="Rash S."/>
            <person name="Rose J.K."/>
            <person name="Sakihama Y."/>
            <person name="Salamov A.A."/>
            <person name="Savidor A."/>
            <person name="Scheuring C.F."/>
            <person name="Smith B.M."/>
            <person name="Sobral B.W."/>
            <person name="Terry A."/>
            <person name="Torto-Alalibo T.A."/>
            <person name="Win J."/>
            <person name="Xu Z."/>
            <person name="Zhang H."/>
            <person name="Grigoriev I.V."/>
            <person name="Rokhsar D.S."/>
            <person name="Boore J.L."/>
        </authorList>
    </citation>
    <scope>NUCLEOTIDE SEQUENCE [LARGE SCALE GENOMIC DNA]</scope>
    <source>
        <strain evidence="3 4">P6497</strain>
    </source>
</reference>
<proteinExistence type="predicted"/>
<feature type="region of interest" description="Disordered" evidence="1">
    <location>
        <begin position="1"/>
        <end position="28"/>
    </location>
</feature>
<organism evidence="3 4">
    <name type="scientific">Phytophthora sojae (strain P6497)</name>
    <name type="common">Soybean stem and root rot agent</name>
    <name type="synonym">Phytophthora megasperma f. sp. glycines</name>
    <dbReference type="NCBI Taxonomy" id="1094619"/>
    <lineage>
        <taxon>Eukaryota</taxon>
        <taxon>Sar</taxon>
        <taxon>Stramenopiles</taxon>
        <taxon>Oomycota</taxon>
        <taxon>Peronosporomycetes</taxon>
        <taxon>Peronosporales</taxon>
        <taxon>Peronosporaceae</taxon>
        <taxon>Phytophthora</taxon>
    </lineage>
</organism>
<feature type="transmembrane region" description="Helical" evidence="2">
    <location>
        <begin position="125"/>
        <end position="149"/>
    </location>
</feature>
<dbReference type="AlphaFoldDB" id="G5A4D7"/>
<keyword evidence="2" id="KW-0472">Membrane</keyword>
<protein>
    <submittedName>
        <fullName evidence="3">Uncharacterized protein</fullName>
    </submittedName>
</protein>
<accession>G5A4D7</accession>
<evidence type="ECO:0000313" key="3">
    <source>
        <dbReference type="EMBL" id="EGZ09538.1"/>
    </source>
</evidence>
<dbReference type="KEGG" id="psoj:PHYSODRAFT_338314"/>
<gene>
    <name evidence="3" type="ORF">PHYSODRAFT_338314</name>
</gene>
<evidence type="ECO:0000256" key="1">
    <source>
        <dbReference type="SAM" id="MobiDB-lite"/>
    </source>
</evidence>
<keyword evidence="4" id="KW-1185">Reference proteome</keyword>
<name>G5A4D7_PHYSP</name>
<keyword evidence="2" id="KW-0812">Transmembrane</keyword>
<keyword evidence="2" id="KW-1133">Transmembrane helix</keyword>
<sequence>MANSDRSDRVFRSKSQDQHNESKLGERHPELLVGLYDMDDIQLRDTVEGDGIRQVLMESSRHRAGREFPRRYTEPVKVRDRAPGLIVEQTEDFRAVTANGLKYEKAVEEEHDSTEQDSNSSSSSMLQWVGTLVIGISMLLTWPIGLAYMRG</sequence>
<dbReference type="RefSeq" id="XP_009534399.1">
    <property type="nucleotide sequence ID" value="XM_009536104.1"/>
</dbReference>
<evidence type="ECO:0000313" key="4">
    <source>
        <dbReference type="Proteomes" id="UP000002640"/>
    </source>
</evidence>
<evidence type="ECO:0000256" key="2">
    <source>
        <dbReference type="SAM" id="Phobius"/>
    </source>
</evidence>
<dbReference type="InParanoid" id="G5A4D7"/>
<dbReference type="Proteomes" id="UP000002640">
    <property type="component" value="Unassembled WGS sequence"/>
</dbReference>